<accession>A0AAN6ZG54</accession>
<reference evidence="2" key="1">
    <citation type="journal article" date="2023" name="Mol. Phylogenet. Evol.">
        <title>Genome-scale phylogeny and comparative genomics of the fungal order Sordariales.</title>
        <authorList>
            <person name="Hensen N."/>
            <person name="Bonometti L."/>
            <person name="Westerberg I."/>
            <person name="Brannstrom I.O."/>
            <person name="Guillou S."/>
            <person name="Cros-Aarteil S."/>
            <person name="Calhoun S."/>
            <person name="Haridas S."/>
            <person name="Kuo A."/>
            <person name="Mondo S."/>
            <person name="Pangilinan J."/>
            <person name="Riley R."/>
            <person name="LaButti K."/>
            <person name="Andreopoulos B."/>
            <person name="Lipzen A."/>
            <person name="Chen C."/>
            <person name="Yan M."/>
            <person name="Daum C."/>
            <person name="Ng V."/>
            <person name="Clum A."/>
            <person name="Steindorff A."/>
            <person name="Ohm R.A."/>
            <person name="Martin F."/>
            <person name="Silar P."/>
            <person name="Natvig D.O."/>
            <person name="Lalanne C."/>
            <person name="Gautier V."/>
            <person name="Ament-Velasquez S.L."/>
            <person name="Kruys A."/>
            <person name="Hutchinson M.I."/>
            <person name="Powell A.J."/>
            <person name="Barry K."/>
            <person name="Miller A.N."/>
            <person name="Grigoriev I.V."/>
            <person name="Debuchy R."/>
            <person name="Gladieux P."/>
            <person name="Hiltunen Thoren M."/>
            <person name="Johannesson H."/>
        </authorList>
    </citation>
    <scope>NUCLEOTIDE SEQUENCE</scope>
    <source>
        <strain evidence="2">CBS 123565</strain>
    </source>
</reference>
<proteinExistence type="predicted"/>
<dbReference type="EMBL" id="MU853402">
    <property type="protein sequence ID" value="KAK4137930.1"/>
    <property type="molecule type" value="Genomic_DNA"/>
</dbReference>
<feature type="region of interest" description="Disordered" evidence="1">
    <location>
        <begin position="135"/>
        <end position="156"/>
    </location>
</feature>
<sequence>MQRSSAILRGPTQPFALLPLPPEAPLRLGVVVCCHSGLCICVDFCIPAPPQIRPCGGRRSGGRMCTLTPRQRQRALRDGHSPTMARLDVLCLRYHRDHPSRTPARFHGRTLQVPREGGGGRRGGRRLVSSKAVSRAVPRRNSTTAPRGCKKAGAGAAKGHPVSLRAFAFIALKMLLQPADHVEMPHAAGPPAYCHLRRWVRPVPFFVVHLPRVPASFRSPRFGGGGGGGIMAHCHPVRREIPMPEERGEVNAGALQLTESRLSRIDKVPEQFSTPGCRTVGTASRQAPPVLLAGRRKAW</sequence>
<evidence type="ECO:0000313" key="3">
    <source>
        <dbReference type="Proteomes" id="UP001304895"/>
    </source>
</evidence>
<gene>
    <name evidence="2" type="ORF">BT67DRAFT_125941</name>
</gene>
<evidence type="ECO:0000256" key="1">
    <source>
        <dbReference type="SAM" id="MobiDB-lite"/>
    </source>
</evidence>
<dbReference type="AlphaFoldDB" id="A0AAN6ZG54"/>
<keyword evidence="3" id="KW-1185">Reference proteome</keyword>
<name>A0AAN6ZG54_9PEZI</name>
<protein>
    <submittedName>
        <fullName evidence="2">Uncharacterized protein</fullName>
    </submittedName>
</protein>
<comment type="caution">
    <text evidence="2">The sequence shown here is derived from an EMBL/GenBank/DDBJ whole genome shotgun (WGS) entry which is preliminary data.</text>
</comment>
<evidence type="ECO:0000313" key="2">
    <source>
        <dbReference type="EMBL" id="KAK4137930.1"/>
    </source>
</evidence>
<dbReference type="Proteomes" id="UP001304895">
    <property type="component" value="Unassembled WGS sequence"/>
</dbReference>
<organism evidence="2 3">
    <name type="scientific">Trichocladium antarcticum</name>
    <dbReference type="NCBI Taxonomy" id="1450529"/>
    <lineage>
        <taxon>Eukaryota</taxon>
        <taxon>Fungi</taxon>
        <taxon>Dikarya</taxon>
        <taxon>Ascomycota</taxon>
        <taxon>Pezizomycotina</taxon>
        <taxon>Sordariomycetes</taxon>
        <taxon>Sordariomycetidae</taxon>
        <taxon>Sordariales</taxon>
        <taxon>Chaetomiaceae</taxon>
        <taxon>Trichocladium</taxon>
    </lineage>
</organism>
<reference evidence="2" key="2">
    <citation type="submission" date="2023-05" db="EMBL/GenBank/DDBJ databases">
        <authorList>
            <consortium name="Lawrence Berkeley National Laboratory"/>
            <person name="Steindorff A."/>
            <person name="Hensen N."/>
            <person name="Bonometti L."/>
            <person name="Westerberg I."/>
            <person name="Brannstrom I.O."/>
            <person name="Guillou S."/>
            <person name="Cros-Aarteil S."/>
            <person name="Calhoun S."/>
            <person name="Haridas S."/>
            <person name="Kuo A."/>
            <person name="Mondo S."/>
            <person name="Pangilinan J."/>
            <person name="Riley R."/>
            <person name="Labutti K."/>
            <person name="Andreopoulos B."/>
            <person name="Lipzen A."/>
            <person name="Chen C."/>
            <person name="Yanf M."/>
            <person name="Daum C."/>
            <person name="Ng V."/>
            <person name="Clum A."/>
            <person name="Ohm R."/>
            <person name="Martin F."/>
            <person name="Silar P."/>
            <person name="Natvig D."/>
            <person name="Lalanne C."/>
            <person name="Gautier V."/>
            <person name="Ament-Velasquez S.L."/>
            <person name="Kruys A."/>
            <person name="Hutchinson M.I."/>
            <person name="Powell A.J."/>
            <person name="Barry K."/>
            <person name="Miller A.N."/>
            <person name="Grigoriev I.V."/>
            <person name="Debuchy R."/>
            <person name="Gladieux P."/>
            <person name="Thoren M.H."/>
            <person name="Johannesson H."/>
        </authorList>
    </citation>
    <scope>NUCLEOTIDE SEQUENCE</scope>
    <source>
        <strain evidence="2">CBS 123565</strain>
    </source>
</reference>